<dbReference type="Gene3D" id="3.15.10.30">
    <property type="entry name" value="Haemolymph juvenile hormone binding protein"/>
    <property type="match status" value="1"/>
</dbReference>
<sequence>MYFKILVVLLLGASVGYSKRLPMPPYLKACARNRPDFDECCLRSGKAAIPTLIKGDKKYDIPNMLPLVIPIIKLESGPDFSLTVKDLHVYGLQTAELLKLKMDLNNKKLYAQVLINRLELVGPYDINGRILVIPLQGKGDLNVTIDGVTADYNSDFVLKQKEGREHMAVTNSRTSIVVKKAYLHLTNLFNGNKELGETTNKALNDNWEQVLDALRPVITETITKLVNSIADGLMGHISYEDMFSEK</sequence>
<evidence type="ECO:0000256" key="4">
    <source>
        <dbReference type="SAM" id="SignalP"/>
    </source>
</evidence>
<evidence type="ECO:0000313" key="5">
    <source>
        <dbReference type="EMBL" id="KAJ8910749.1"/>
    </source>
</evidence>
<dbReference type="GO" id="GO:0005615">
    <property type="term" value="C:extracellular space"/>
    <property type="evidence" value="ECO:0007669"/>
    <property type="project" value="TreeGrafter"/>
</dbReference>
<dbReference type="AlphaFoldDB" id="A0AAV8V985"/>
<feature type="signal peptide" evidence="4">
    <location>
        <begin position="1"/>
        <end position="18"/>
    </location>
</feature>
<dbReference type="InterPro" id="IPR038606">
    <property type="entry name" value="To_sf"/>
</dbReference>
<evidence type="ECO:0000256" key="2">
    <source>
        <dbReference type="ARBA" id="ARBA00023108"/>
    </source>
</evidence>
<accession>A0AAV8V985</accession>
<dbReference type="EMBL" id="JANEYG010000249">
    <property type="protein sequence ID" value="KAJ8910749.1"/>
    <property type="molecule type" value="Genomic_DNA"/>
</dbReference>
<dbReference type="Proteomes" id="UP001159042">
    <property type="component" value="Unassembled WGS sequence"/>
</dbReference>
<keyword evidence="1 4" id="KW-0732">Signal</keyword>
<dbReference type="Pfam" id="PF06585">
    <property type="entry name" value="JHBP"/>
    <property type="match status" value="1"/>
</dbReference>
<protein>
    <submittedName>
        <fullName evidence="5">Uncharacterized protein</fullName>
    </submittedName>
</protein>
<feature type="chain" id="PRO_5043911317" evidence="4">
    <location>
        <begin position="19"/>
        <end position="246"/>
    </location>
</feature>
<evidence type="ECO:0000313" key="6">
    <source>
        <dbReference type="Proteomes" id="UP001159042"/>
    </source>
</evidence>
<reference evidence="5 6" key="1">
    <citation type="journal article" date="2023" name="Insect Mol. Biol.">
        <title>Genome sequencing provides insights into the evolution of gene families encoding plant cell wall-degrading enzymes in longhorned beetles.</title>
        <authorList>
            <person name="Shin N.R."/>
            <person name="Okamura Y."/>
            <person name="Kirsch R."/>
            <person name="Pauchet Y."/>
        </authorList>
    </citation>
    <scope>NUCLEOTIDE SEQUENCE [LARGE SCALE GENOMIC DNA]</scope>
    <source>
        <strain evidence="5">EAD_L_NR</strain>
    </source>
</reference>
<dbReference type="SMART" id="SM00700">
    <property type="entry name" value="JHBP"/>
    <property type="match status" value="1"/>
</dbReference>
<organism evidence="5 6">
    <name type="scientific">Exocentrus adspersus</name>
    <dbReference type="NCBI Taxonomy" id="1586481"/>
    <lineage>
        <taxon>Eukaryota</taxon>
        <taxon>Metazoa</taxon>
        <taxon>Ecdysozoa</taxon>
        <taxon>Arthropoda</taxon>
        <taxon>Hexapoda</taxon>
        <taxon>Insecta</taxon>
        <taxon>Pterygota</taxon>
        <taxon>Neoptera</taxon>
        <taxon>Endopterygota</taxon>
        <taxon>Coleoptera</taxon>
        <taxon>Polyphaga</taxon>
        <taxon>Cucujiformia</taxon>
        <taxon>Chrysomeloidea</taxon>
        <taxon>Cerambycidae</taxon>
        <taxon>Lamiinae</taxon>
        <taxon>Acanthocinini</taxon>
        <taxon>Exocentrus</taxon>
    </lineage>
</organism>
<evidence type="ECO:0000256" key="1">
    <source>
        <dbReference type="ARBA" id="ARBA00022729"/>
    </source>
</evidence>
<dbReference type="PANTHER" id="PTHR11008">
    <property type="entry name" value="PROTEIN TAKEOUT-LIKE PROTEIN"/>
    <property type="match status" value="1"/>
</dbReference>
<comment type="caution">
    <text evidence="5">The sequence shown here is derived from an EMBL/GenBank/DDBJ whole genome shotgun (WGS) entry which is preliminary data.</text>
</comment>
<dbReference type="PANTHER" id="PTHR11008:SF32">
    <property type="entry name" value="CIRCADIAN CLOCK-CONTROLLED PROTEIN DAYWAKE-RELATED"/>
    <property type="match status" value="1"/>
</dbReference>
<name>A0AAV8V985_9CUCU</name>
<keyword evidence="6" id="KW-1185">Reference proteome</keyword>
<comment type="similarity">
    <text evidence="3">Belongs to the TO family.</text>
</comment>
<dbReference type="GO" id="GO:0007623">
    <property type="term" value="P:circadian rhythm"/>
    <property type="evidence" value="ECO:0007669"/>
    <property type="project" value="UniProtKB-ARBA"/>
</dbReference>
<gene>
    <name evidence="5" type="ORF">NQ315_017206</name>
</gene>
<proteinExistence type="inferred from homology"/>
<dbReference type="InterPro" id="IPR010562">
    <property type="entry name" value="Haemolymph_juvenile_hormone-bd"/>
</dbReference>
<keyword evidence="2" id="KW-0090">Biological rhythms</keyword>
<dbReference type="FunFam" id="3.15.10.30:FF:000001">
    <property type="entry name" value="Takeout-like protein 1"/>
    <property type="match status" value="1"/>
</dbReference>
<evidence type="ECO:0000256" key="3">
    <source>
        <dbReference type="ARBA" id="ARBA00060902"/>
    </source>
</evidence>